<dbReference type="GO" id="GO:0003677">
    <property type="term" value="F:DNA binding"/>
    <property type="evidence" value="ECO:0007669"/>
    <property type="project" value="InterPro"/>
</dbReference>
<dbReference type="GO" id="GO:0004803">
    <property type="term" value="F:transposase activity"/>
    <property type="evidence" value="ECO:0007669"/>
    <property type="project" value="InterPro"/>
</dbReference>
<proteinExistence type="predicted"/>
<dbReference type="SMART" id="SM01321">
    <property type="entry name" value="Y1_Tnp"/>
    <property type="match status" value="1"/>
</dbReference>
<dbReference type="NCBIfam" id="NF033573">
    <property type="entry name" value="transpos_IS200"/>
    <property type="match status" value="1"/>
</dbReference>
<feature type="domain" description="Transposase IS200-like" evidence="1">
    <location>
        <begin position="3"/>
        <end position="117"/>
    </location>
</feature>
<dbReference type="PANTHER" id="PTHR33360">
    <property type="entry name" value="TRANSPOSASE FOR INSERTION SEQUENCE ELEMENT IS200"/>
    <property type="match status" value="1"/>
</dbReference>
<dbReference type="InterPro" id="IPR002686">
    <property type="entry name" value="Transposase_17"/>
</dbReference>
<dbReference type="AlphaFoldDB" id="A0A344TJM8"/>
<organism evidence="2 3">
    <name type="scientific">Runella rosea</name>
    <dbReference type="NCBI Taxonomy" id="2259595"/>
    <lineage>
        <taxon>Bacteria</taxon>
        <taxon>Pseudomonadati</taxon>
        <taxon>Bacteroidota</taxon>
        <taxon>Cytophagia</taxon>
        <taxon>Cytophagales</taxon>
        <taxon>Spirosomataceae</taxon>
        <taxon>Runella</taxon>
    </lineage>
</organism>
<dbReference type="Gene3D" id="3.30.70.1290">
    <property type="entry name" value="Transposase IS200-like"/>
    <property type="match status" value="1"/>
</dbReference>
<dbReference type="KEGG" id="run:DR864_14365"/>
<dbReference type="Pfam" id="PF01797">
    <property type="entry name" value="Y1_Tnp"/>
    <property type="match status" value="1"/>
</dbReference>
<dbReference type="SUPFAM" id="SSF143422">
    <property type="entry name" value="Transposase IS200-like"/>
    <property type="match status" value="1"/>
</dbReference>
<gene>
    <name evidence="2" type="primary">tnpA</name>
    <name evidence="2" type="ORF">DR864_14365</name>
</gene>
<dbReference type="GO" id="GO:0006313">
    <property type="term" value="P:DNA transposition"/>
    <property type="evidence" value="ECO:0007669"/>
    <property type="project" value="InterPro"/>
</dbReference>
<dbReference type="PANTHER" id="PTHR33360:SF2">
    <property type="entry name" value="TRANSPOSASE FOR INSERTION SEQUENCE ELEMENT IS200"/>
    <property type="match status" value="1"/>
</dbReference>
<dbReference type="InterPro" id="IPR036515">
    <property type="entry name" value="Transposase_17_sf"/>
</dbReference>
<dbReference type="EMBL" id="CP030850">
    <property type="protein sequence ID" value="AXE18849.1"/>
    <property type="molecule type" value="Genomic_DNA"/>
</dbReference>
<evidence type="ECO:0000313" key="2">
    <source>
        <dbReference type="EMBL" id="AXE18849.1"/>
    </source>
</evidence>
<evidence type="ECO:0000259" key="1">
    <source>
        <dbReference type="SMART" id="SM01321"/>
    </source>
</evidence>
<name>A0A344TJM8_9BACT</name>
<dbReference type="RefSeq" id="WP_114067630.1">
    <property type="nucleotide sequence ID" value="NZ_CP030850.1"/>
</dbReference>
<evidence type="ECO:0000313" key="3">
    <source>
        <dbReference type="Proteomes" id="UP000251993"/>
    </source>
</evidence>
<sequence length="144" mass="17027">MAFVKIWIHAVWSTKNRNGILEKGKREKLFAHIRENARAKDIYIDFINGVEDHIHCLLTLNADATMAKTMQLIKGEAAHWANQEQLFREKLYWADEYYAVSVSESQIEKVRTYIRNQEEHHRKKTFAEECQEFISKYGFYVSLG</sequence>
<keyword evidence="3" id="KW-1185">Reference proteome</keyword>
<reference evidence="2 3" key="1">
    <citation type="submission" date="2018-07" db="EMBL/GenBank/DDBJ databases">
        <title>Genome sequencing of Runella.</title>
        <authorList>
            <person name="Baek M.-G."/>
            <person name="Yi H."/>
        </authorList>
    </citation>
    <scope>NUCLEOTIDE SEQUENCE [LARGE SCALE GENOMIC DNA]</scope>
    <source>
        <strain evidence="2 3">HYN0085</strain>
    </source>
</reference>
<dbReference type="OrthoDB" id="9797997at2"/>
<dbReference type="Proteomes" id="UP000251993">
    <property type="component" value="Chromosome"/>
</dbReference>
<protein>
    <submittedName>
        <fullName evidence="2">IS200/IS605 family transposase</fullName>
    </submittedName>
</protein>
<accession>A0A344TJM8</accession>